<accession>A0ABR9KNL0</accession>
<protein>
    <submittedName>
        <fullName evidence="2">Uncharacterized protein</fullName>
    </submittedName>
</protein>
<evidence type="ECO:0000313" key="3">
    <source>
        <dbReference type="Proteomes" id="UP000661607"/>
    </source>
</evidence>
<comment type="caution">
    <text evidence="2">The sequence shown here is derived from an EMBL/GenBank/DDBJ whole genome shotgun (WGS) entry which is preliminary data.</text>
</comment>
<name>A0ABR9KNL0_9ACTN</name>
<dbReference type="EMBL" id="JADBEF010000001">
    <property type="protein sequence ID" value="MBE1563609.1"/>
    <property type="molecule type" value="Genomic_DNA"/>
</dbReference>
<dbReference type="Proteomes" id="UP000661607">
    <property type="component" value="Unassembled WGS sequence"/>
</dbReference>
<evidence type="ECO:0000313" key="2">
    <source>
        <dbReference type="EMBL" id="MBE1563609.1"/>
    </source>
</evidence>
<evidence type="ECO:0000256" key="1">
    <source>
        <dbReference type="SAM" id="MobiDB-lite"/>
    </source>
</evidence>
<reference evidence="2 3" key="1">
    <citation type="submission" date="2020-10" db="EMBL/GenBank/DDBJ databases">
        <title>Sequencing the genomes of 1000 actinobacteria strains.</title>
        <authorList>
            <person name="Klenk H.-P."/>
        </authorList>
    </citation>
    <scope>NUCLEOTIDE SEQUENCE [LARGE SCALE GENOMIC DNA]</scope>
    <source>
        <strain evidence="2 3">DSM 43748</strain>
    </source>
</reference>
<organism evidence="2 3">
    <name type="scientific">Nonomuraea africana</name>
    <dbReference type="NCBI Taxonomy" id="46171"/>
    <lineage>
        <taxon>Bacteria</taxon>
        <taxon>Bacillati</taxon>
        <taxon>Actinomycetota</taxon>
        <taxon>Actinomycetes</taxon>
        <taxon>Streptosporangiales</taxon>
        <taxon>Streptosporangiaceae</taxon>
        <taxon>Nonomuraea</taxon>
    </lineage>
</organism>
<sequence length="32" mass="3083">MTSPPSTSVGASSSPIAARTGSTRPSIAHVGD</sequence>
<proteinExistence type="predicted"/>
<gene>
    <name evidence="2" type="ORF">H4W81_006388</name>
</gene>
<feature type="region of interest" description="Disordered" evidence="1">
    <location>
        <begin position="1"/>
        <end position="32"/>
    </location>
</feature>
<feature type="compositionally biased region" description="Low complexity" evidence="1">
    <location>
        <begin position="1"/>
        <end position="15"/>
    </location>
</feature>
<keyword evidence="3" id="KW-1185">Reference proteome</keyword>